<sequence>MRDRSGADARLALFRSEWPTRIAWREVREAEPRVFRSAVGGALLLVPAVLATLLVSAVSLEVPFAVPLPGWIDGIRGLLMVACFWGALMLWIWSWALLSQPSDTRRELAFRRFAEHRGLGFAPFGAMPERLGILFAEGEVAPARTRALRERRRRDPAGAPLYNARYALSDHASSPNPADPELQLAIAGYTGGKNDPKGPRPAFRFLSLSLPRVLPHLMIDARRGGTLRALLPGVQRISLEGDFDRHFSVYAPNGYARDALELLTPDVMVCLLDHGRRWDIEVVEDRLIVASPRLHRRSDRAETTALLRFAELIGAELGHQAVHYTDPRSSRPRSQVADAGRRLRRRSAAWATAAFAVAVAAMLAFPHVLGWFLDAR</sequence>
<keyword evidence="1" id="KW-0472">Membrane</keyword>
<feature type="transmembrane region" description="Helical" evidence="1">
    <location>
        <begin position="78"/>
        <end position="98"/>
    </location>
</feature>
<protein>
    <submittedName>
        <fullName evidence="2">DUF3137 domain-containing protein</fullName>
    </submittedName>
</protein>
<evidence type="ECO:0000313" key="3">
    <source>
        <dbReference type="Proteomes" id="UP000831786"/>
    </source>
</evidence>
<dbReference type="Proteomes" id="UP000831786">
    <property type="component" value="Chromosome"/>
</dbReference>
<feature type="transmembrane region" description="Helical" evidence="1">
    <location>
        <begin position="34"/>
        <end position="58"/>
    </location>
</feature>
<gene>
    <name evidence="2" type="ORF">MUN78_07960</name>
</gene>
<dbReference type="EMBL" id="CP095045">
    <property type="protein sequence ID" value="UOQ58743.1"/>
    <property type="molecule type" value="Genomic_DNA"/>
</dbReference>
<evidence type="ECO:0000256" key="1">
    <source>
        <dbReference type="SAM" id="Phobius"/>
    </source>
</evidence>
<reference evidence="2 3" key="1">
    <citation type="submission" date="2022-04" db="EMBL/GenBank/DDBJ databases">
        <title>Leucobacter sp. isolated from rhizosphere of garlic.</title>
        <authorList>
            <person name="Won M."/>
            <person name="Lee C.-M."/>
            <person name="Woen H.-Y."/>
            <person name="Kwon S.-W."/>
        </authorList>
    </citation>
    <scope>NUCLEOTIDE SEQUENCE [LARGE SCALE GENOMIC DNA]</scope>
    <source>
        <strain evidence="2 3">H21R-40</strain>
    </source>
</reference>
<keyword evidence="1" id="KW-1133">Transmembrane helix</keyword>
<evidence type="ECO:0000313" key="2">
    <source>
        <dbReference type="EMBL" id="UOQ58743.1"/>
    </source>
</evidence>
<proteinExistence type="predicted"/>
<dbReference type="RefSeq" id="WP_244729855.1">
    <property type="nucleotide sequence ID" value="NZ_CP095045.1"/>
</dbReference>
<accession>A0ABY4FR36</accession>
<name>A0ABY4FR36_9MICO</name>
<keyword evidence="1" id="KW-0812">Transmembrane</keyword>
<keyword evidence="3" id="KW-1185">Reference proteome</keyword>
<organism evidence="2 3">
    <name type="scientific">Leucobacter allii</name>
    <dbReference type="NCBI Taxonomy" id="2932247"/>
    <lineage>
        <taxon>Bacteria</taxon>
        <taxon>Bacillati</taxon>
        <taxon>Actinomycetota</taxon>
        <taxon>Actinomycetes</taxon>
        <taxon>Micrococcales</taxon>
        <taxon>Microbacteriaceae</taxon>
        <taxon>Leucobacter</taxon>
    </lineage>
</organism>
<feature type="transmembrane region" description="Helical" evidence="1">
    <location>
        <begin position="348"/>
        <end position="373"/>
    </location>
</feature>